<dbReference type="InterPro" id="IPR010071">
    <property type="entry name" value="AA_adenyl_dom"/>
</dbReference>
<dbReference type="Proteomes" id="UP000663802">
    <property type="component" value="Unassembled WGS sequence"/>
</dbReference>
<feature type="domain" description="Carrier" evidence="4">
    <location>
        <begin position="969"/>
        <end position="1044"/>
    </location>
</feature>
<evidence type="ECO:0000313" key="5">
    <source>
        <dbReference type="EMBL" id="GFZ32347.1"/>
    </source>
</evidence>
<dbReference type="Pfam" id="PF00550">
    <property type="entry name" value="PP-binding"/>
    <property type="match status" value="3"/>
</dbReference>
<accession>A0ABQ1EBZ3</accession>
<evidence type="ECO:0000256" key="1">
    <source>
        <dbReference type="ARBA" id="ARBA00001957"/>
    </source>
</evidence>
<dbReference type="SUPFAM" id="SSF47336">
    <property type="entry name" value="ACP-like"/>
    <property type="match status" value="3"/>
</dbReference>
<dbReference type="CDD" id="cd19531">
    <property type="entry name" value="LCL_NRPS-like"/>
    <property type="match status" value="3"/>
</dbReference>
<dbReference type="InterPro" id="IPR045851">
    <property type="entry name" value="AMP-bd_C_sf"/>
</dbReference>
<dbReference type="EMBL" id="BMBA01000002">
    <property type="protein sequence ID" value="GFZ32347.1"/>
    <property type="molecule type" value="Genomic_DNA"/>
</dbReference>
<proteinExistence type="predicted"/>
<dbReference type="PANTHER" id="PTHR45527:SF14">
    <property type="entry name" value="PLIPASTATIN SYNTHASE SUBUNIT B"/>
    <property type="match status" value="1"/>
</dbReference>
<dbReference type="Pfam" id="PF00501">
    <property type="entry name" value="AMP-binding"/>
    <property type="match status" value="3"/>
</dbReference>
<dbReference type="InterPro" id="IPR000873">
    <property type="entry name" value="AMP-dep_synth/lig_dom"/>
</dbReference>
<dbReference type="InterPro" id="IPR036736">
    <property type="entry name" value="ACP-like_sf"/>
</dbReference>
<dbReference type="Gene3D" id="2.30.38.10">
    <property type="entry name" value="Luciferase, Domain 3"/>
    <property type="match status" value="3"/>
</dbReference>
<keyword evidence="3" id="KW-0597">Phosphoprotein</keyword>
<dbReference type="SUPFAM" id="SSF52777">
    <property type="entry name" value="CoA-dependent acyltransferases"/>
    <property type="match status" value="8"/>
</dbReference>
<dbReference type="CDD" id="cd12117">
    <property type="entry name" value="A_NRPS_Srf_like"/>
    <property type="match status" value="1"/>
</dbReference>
<name>A0ABQ1EBZ3_9CLOT</name>
<dbReference type="Gene3D" id="3.30.300.30">
    <property type="match status" value="3"/>
</dbReference>
<feature type="domain" description="Carrier" evidence="4">
    <location>
        <begin position="3043"/>
        <end position="3118"/>
    </location>
</feature>
<dbReference type="PRINTS" id="PR00154">
    <property type="entry name" value="AMPBINDING"/>
</dbReference>
<keyword evidence="2" id="KW-0596">Phosphopantetheine</keyword>
<dbReference type="Gene3D" id="3.40.50.980">
    <property type="match status" value="6"/>
</dbReference>
<dbReference type="SMART" id="SM00823">
    <property type="entry name" value="PKS_PP"/>
    <property type="match status" value="3"/>
</dbReference>
<evidence type="ECO:0000313" key="6">
    <source>
        <dbReference type="Proteomes" id="UP000663802"/>
    </source>
</evidence>
<evidence type="ECO:0000256" key="3">
    <source>
        <dbReference type="ARBA" id="ARBA00022553"/>
    </source>
</evidence>
<dbReference type="PANTHER" id="PTHR45527">
    <property type="entry name" value="NONRIBOSOMAL PEPTIDE SYNTHETASE"/>
    <property type="match status" value="1"/>
</dbReference>
<dbReference type="InterPro" id="IPR023213">
    <property type="entry name" value="CAT-like_dom_sf"/>
</dbReference>
<dbReference type="Pfam" id="PF00668">
    <property type="entry name" value="Condensation"/>
    <property type="match status" value="4"/>
</dbReference>
<dbReference type="InterPro" id="IPR009081">
    <property type="entry name" value="PP-bd_ACP"/>
</dbReference>
<gene>
    <name evidence="5" type="primary">srfAB</name>
    <name evidence="5" type="ORF">CSC2_28730</name>
</gene>
<dbReference type="Gene3D" id="3.30.559.30">
    <property type="entry name" value="Nonribosomal peptide synthetase, condensation domain"/>
    <property type="match status" value="4"/>
</dbReference>
<dbReference type="InterPro" id="IPR020459">
    <property type="entry name" value="AMP-binding"/>
</dbReference>
<comment type="cofactor">
    <cofactor evidence="1">
        <name>pantetheine 4'-phosphate</name>
        <dbReference type="ChEBI" id="CHEBI:47942"/>
    </cofactor>
</comment>
<evidence type="ECO:0000259" key="4">
    <source>
        <dbReference type="PROSITE" id="PS50075"/>
    </source>
</evidence>
<feature type="domain" description="Carrier" evidence="4">
    <location>
        <begin position="2010"/>
        <end position="2085"/>
    </location>
</feature>
<dbReference type="PROSITE" id="PS00455">
    <property type="entry name" value="AMP_BINDING"/>
    <property type="match status" value="3"/>
</dbReference>
<reference evidence="5 6" key="1">
    <citation type="journal article" date="2021" name="Int. J. Syst. Evol. Microbiol.">
        <title>Clostridium zeae sp. nov., isolated from corn silage.</title>
        <authorList>
            <person name="Kobayashi H."/>
            <person name="Tanizawa Y."/>
            <person name="Yagura M."/>
            <person name="Sakamoto M."/>
            <person name="Ohkuma M."/>
            <person name="Tohno M."/>
        </authorList>
    </citation>
    <scope>NUCLEOTIDE SEQUENCE [LARGE SCALE GENOMIC DNA]</scope>
    <source>
        <strain evidence="5 6">CSC2</strain>
    </source>
</reference>
<sequence>MRNEKKIGRNDVVDILALTPMQEGMIFHYMYDSESEQYFEQLSLNITGVVKCEEIKKAWQFVAENNEMLRAVFRWDKLEKPIQIVLKNKEIPVRQYDLSQNNAEDRKRLLEEIRQKDKEEGIDLLVEPFRIILCKLDDTEYEMIISNHHVLYDGWSNGILLKEFLIAYTDLLEDREPKRKIKTRFKEFVKWVNNQDSNIQKTYWENYLSDFDKKTSLSNKMIKDNEPKQTAKYSWTLSRDTIKKIDEFTKEEKIRLSVLLYCAWGVLLQKYNDTNDVVFGTTVSGRNSNIKGIEDMVGLFINTLPLRMKCEEDERIEALIKRIERMLQDREEYESTPLADIQKTNLSIGNDGIFDTLLIVENYPLDKMLKSKDSKIQINSYLTQEATNYDLTVGIKVFDEVQIDFCYQENKFEIEEIETIAKYFENTLRQIAEDSEKRLSEIEIFNGHEKQKLLYDYNQVSEATVEENTIVSLFQEQVEKTPDNIAVKFENMQLTYFELNYKANQLARKIRKEGQVRERIIGIMMERSLEMCVAILGVLKAGAAYLPIDPAYPKDRIQYMLDDGKIDILVSQKYLVDRLKFEGTFIDIKEDNFFEEDGSNIEYNSSPDDLAYIIYTSGSTGKPKGVMVEHRSICNSIQWRKAEYKLNSEDRILQLFSFSFDGFLTSFFTPILSGATVILIKEEDGKDPIKIKKCIVSEKISHFIAVPSLYMYILESMTKEEAKSLKVVTLAGEKITKEVINRTQEINEDIEITNEYGPTENSVVSTLLRNVSTNNYKSIGNPIPGTAVYILGKNNELRPLGLSGEICLSGRGLARGYLNKPELTEEKFISNPFIKGERLYKTGDLGRWMKDGTLEFLGRVDYQVKIRGFRIELGEIESRLIEIDFINQAVVVTRQDEDGNNYLCAYITSDKEIKISKLRELLSNSLPEYMIPAYFIALKELPFTPNGKVDRNALPEPGDTINIGTTYEAPINETERKLVELWEKILNVNGIGTKDNFFDRGGHSLKVASLVSQIHKEFNVEVPLKVVFKIPTVKEIAKYIENDKKENEYVPFTQIQEREFYSVSSAQKRVFMLQNFEKNSIGYNISGAITIEGKLDKKKFEEAFQKLIERHEAFRTSFEIDQEEVVQKIHKTIRFKLDYFESEENQVQYLINNFVAPFQLNNAPLFRAGLIRLEENKHVLMLDMHHIIADGTSMGIIIKEFISLYEGDSLPELKVQYKEYAAWQIEQMDSKRMGEHQKYWLDQFKEEVPVLNIHSDIPRASVQSFEGDTLHFSIDKELTEKIKFLAKNTETTVYMVLLAAYTILLSKYSNQEDIVIGSPIAGRSQEDFKEVIGMFVNTLPMRNFPNGGKSFKEFLEEVKENALQAYEHQNYPFDELVDQLKIQRDPSRNPLFDVLFAMQNMDIPEMEIKGLRFAAYPFHNKVSKFDLSLFASEEGEILTFQMEYSTMLYNKETIERLTKALIRIIAQIVDTPKVLLSDIEIISDEEKVNLTNGKSNKNTISPEQKTMHQLFEEQVERTPNNIALNYENKTLTYKELNEKANQLARVLREKGVKADSVVGLMIERSFEMIIGLLAIMKAGGAYLPIDTEYPKERISYMLEDSKVSILLTQKELSSTHNFHGESIDVKDEKLYEGGKENLECINKVEDLIYVIYTSGSTGKPKGAMLEHKNLINLMNFQFAECNIDFNSKVLQFAMISFDVSFQEIFSTLVSGGELYLINKEMRNDIDKLFAFIKEKEIKILFLPTAFLKFIMSEEEYIEKFPRNCKHIITAGEQLLISEGFKRYLQGNKNLLHNHYGPSETHVVSTLTIDPKFSIPELPSIGTPIGNTNIYIMNAFKKLQPVGVAGELYISGQSVGRGYINNPELTAEKFIFDPFNKERRMYRTGDLALRNSDGSLEFLGRIDGQVKVRGYRIETSEIEIQLLRHENIKEAVVVVKKDGKGTNELFAYVVNNKNLLASQIRAYLSQSLPEYMIPSYFINLEKMPLTPNGKVDRKALPEFNGIISEHNNQIKASTELEKKLEHIWSEILKVKNIGITENFFELGGHSLRATILLSKVHKELEVEIPLKEFFKTPTIKGLADYIEKMEKNQYISIPVVAQQDYYPLSFSQKRIYTLHQFEKDGISYNMPGIMKILGKIDITKMQIAFKRLIERHEALRTSFETIQNEIVQRVHEYVGFDVLHKEGKEEEIDTLISEFIKAFDLSKAPLLRVEIVSFSENSHLLLFDMDHIISDGASMGILIKEILMLYQGKELPKLRIQYKDYSSWQQNQNNLMSKQEQYWLESFEEEIPLLNLPEDYVRPAIQSFEGDRIFFELDKETTKKLGDFAKENKATQYMVLLSVYTMLLAKYSAQEDIIVGSPIAGRRHADLDNCMGMFVNTLAMRNYPKGSKTFRKFLQEVKENALKAYENQEYQFEELVEKLNIERDFSRNPLFDVMFVMQNVDIPELEIDEVKFIPYEFENKISKFTMTLIAKEIGDTINFDLEYCTKIFKKETMERFKEHFKTGLQFILANPECNISEVEIIAEEEKNKIIKVFNDTKSEYQRDRTIIQLFEEQLLKFPNNIAVICEDKKFTYVELNEKANALSKVLIEKGVKPGEIVGLYADRSIEMIFAIISILKVGGVYLPIDTEYPRERIEYMLKDCGVNILLMEQKLREEVKFEGIKVDLKNDEIFYEKYNNPKHVNKPTDLAYVMYTSGSTGVPKGVMIEQRSIIRLVKNTNYVSIGEDDGILQAGAVVFDASTFEIWGSLLNGATLYLISKETLISTKGLRKYLENNKITILFLTTALFNQISEEDPGVFNTLKYLMVGGEATSPKHMLEVKRNCKQLCISNIYGPTENTTFSTWFPILDEVDQNIPIGKPISNSTAYIIDKYNKLQPIGLPGELCLGGDGLARGYLNRETLTYEKFIDNPFTADEKLYRTGDLARWLPDGNIEFLGRMDKQIKIRGFRIEIDEIEKQLLNYEMVSDTVITVNEDNSENKYLCCYFTAKESLAPSKIREYLLQRLPNYMIPSYFVQLEDIPLTTNGKVDQKALPKPETALEVNSQYIAPRNDIEERLSEIFAEVLDINTVGVKDNFFELGGHSLKAVKVMNMIHKEFSIKLSLQELFKSPTIEILAEKLQDGQTVAFEEIKKIEKKEYYELSNAQKRLWIINQLQKENIAYNLPGRVTILEKVEEDIIYKVFKDLIQRHESFRTRFATVDGEPVQIVEDTVKFSLNSMDISFIEKEEKLLKREQIFKEEATKIFNLEKAPLLQVTLLKVKEEEYDLIFSMHHIISDGSSMEVLRKEFYLLYEGYKIGKKEELPLLNIQYKDFAAWQNQHIADDKLMEKAKEFWLEQLSGQLLPLNLPVNKSDENETERRSSAYSFFISEDLKDKIKNLAKEHQTSIFVVLLTGFSIYLSELTGQEDILIGTAGSGREHESLQNVIGYFINTTVLRNKINTELNFNDLINKVKENTLKALEYQNYPLEFILDELKIKYPEISVFFNMLNMGQSDREELSCLEAYHTEKVQDVKFDIVCYIIEYKNGIQVNCNYLSDLFKPARIEFMMTEYVDLLEDLVESPDVIVEECV</sequence>
<dbReference type="InterPro" id="IPR020806">
    <property type="entry name" value="PKS_PP-bd"/>
</dbReference>
<dbReference type="Gene3D" id="3.30.559.10">
    <property type="entry name" value="Chloramphenicol acetyltransferase-like domain"/>
    <property type="match status" value="4"/>
</dbReference>
<evidence type="ECO:0000256" key="2">
    <source>
        <dbReference type="ARBA" id="ARBA00022450"/>
    </source>
</evidence>
<dbReference type="NCBIfam" id="NF003417">
    <property type="entry name" value="PRK04813.1"/>
    <property type="match status" value="3"/>
</dbReference>
<dbReference type="PROSITE" id="PS50075">
    <property type="entry name" value="CARRIER"/>
    <property type="match status" value="3"/>
</dbReference>
<dbReference type="SUPFAM" id="SSF56801">
    <property type="entry name" value="Acetyl-CoA synthetase-like"/>
    <property type="match status" value="3"/>
</dbReference>
<dbReference type="NCBIfam" id="TIGR01733">
    <property type="entry name" value="AA-adenyl-dom"/>
    <property type="match status" value="3"/>
</dbReference>
<protein>
    <submittedName>
        <fullName evidence="5">Surfactin synthase subunit 2</fullName>
    </submittedName>
</protein>
<dbReference type="Pfam" id="PF13193">
    <property type="entry name" value="AMP-binding_C"/>
    <property type="match status" value="2"/>
</dbReference>
<organism evidence="5 6">
    <name type="scientific">Clostridium zeae</name>
    <dbReference type="NCBI Taxonomy" id="2759022"/>
    <lineage>
        <taxon>Bacteria</taxon>
        <taxon>Bacillati</taxon>
        <taxon>Bacillota</taxon>
        <taxon>Clostridia</taxon>
        <taxon>Eubacteriales</taxon>
        <taxon>Clostridiaceae</taxon>
        <taxon>Clostridium</taxon>
    </lineage>
</organism>
<dbReference type="InterPro" id="IPR001242">
    <property type="entry name" value="Condensation_dom"/>
</dbReference>
<dbReference type="InterPro" id="IPR025110">
    <property type="entry name" value="AMP-bd_C"/>
</dbReference>
<dbReference type="Gene3D" id="1.10.1200.10">
    <property type="entry name" value="ACP-like"/>
    <property type="match status" value="3"/>
</dbReference>
<keyword evidence="6" id="KW-1185">Reference proteome</keyword>
<dbReference type="RefSeq" id="WP_206870599.1">
    <property type="nucleotide sequence ID" value="NZ_BMBA01000002.1"/>
</dbReference>
<dbReference type="InterPro" id="IPR020845">
    <property type="entry name" value="AMP-binding_CS"/>
</dbReference>
<comment type="caution">
    <text evidence="5">The sequence shown here is derived from an EMBL/GenBank/DDBJ whole genome shotgun (WGS) entry which is preliminary data.</text>
</comment>